<organism evidence="6 7">
    <name type="scientific">Scophthalmus maximus</name>
    <name type="common">Turbot</name>
    <name type="synonym">Psetta maxima</name>
    <dbReference type="NCBI Taxonomy" id="52904"/>
    <lineage>
        <taxon>Eukaryota</taxon>
        <taxon>Metazoa</taxon>
        <taxon>Chordata</taxon>
        <taxon>Craniata</taxon>
        <taxon>Vertebrata</taxon>
        <taxon>Euteleostomi</taxon>
        <taxon>Actinopterygii</taxon>
        <taxon>Neopterygii</taxon>
        <taxon>Teleostei</taxon>
        <taxon>Neoteleostei</taxon>
        <taxon>Acanthomorphata</taxon>
        <taxon>Carangaria</taxon>
        <taxon>Pleuronectiformes</taxon>
        <taxon>Pleuronectoidei</taxon>
        <taxon>Scophthalmidae</taxon>
        <taxon>Scophthalmus</taxon>
    </lineage>
</organism>
<dbReference type="Gene3D" id="1.10.530.10">
    <property type="match status" value="1"/>
</dbReference>
<keyword evidence="3" id="KW-0393">Immunoglobulin domain</keyword>
<feature type="domain" description="Butyrophilin subfamily 3 member A2-like Ig-C" evidence="5">
    <location>
        <begin position="12"/>
        <end position="75"/>
    </location>
</feature>
<dbReference type="GO" id="GO:0016020">
    <property type="term" value="C:membrane"/>
    <property type="evidence" value="ECO:0007669"/>
    <property type="project" value="UniProtKB-SubCell"/>
</dbReference>
<evidence type="ECO:0000256" key="1">
    <source>
        <dbReference type="ARBA" id="ARBA00004370"/>
    </source>
</evidence>
<evidence type="ECO:0000313" key="6">
    <source>
        <dbReference type="EMBL" id="AWO97326.1"/>
    </source>
</evidence>
<dbReference type="InterPro" id="IPR023346">
    <property type="entry name" value="Lysozyme-like_dom_sf"/>
</dbReference>
<protein>
    <submittedName>
        <fullName evidence="6">Putative lysozyme g-like</fullName>
    </submittedName>
</protein>
<evidence type="ECO:0000256" key="4">
    <source>
        <dbReference type="SAM" id="Phobius"/>
    </source>
</evidence>
<accession>A0A2U9B0A8</accession>
<dbReference type="Pfam" id="PF22705">
    <property type="entry name" value="C2-set_3"/>
    <property type="match status" value="1"/>
</dbReference>
<evidence type="ECO:0000256" key="3">
    <source>
        <dbReference type="ARBA" id="ARBA00023319"/>
    </source>
</evidence>
<keyword evidence="4" id="KW-1133">Transmembrane helix</keyword>
<evidence type="ECO:0000256" key="2">
    <source>
        <dbReference type="ARBA" id="ARBA00023136"/>
    </source>
</evidence>
<gene>
    <name evidence="6" type="ORF">SMAX5B_004483</name>
</gene>
<dbReference type="CDD" id="cd01021">
    <property type="entry name" value="GEWL"/>
    <property type="match status" value="1"/>
</dbReference>
<name>A0A2U9B0A8_SCOMX</name>
<dbReference type="GO" id="GO:0003796">
    <property type="term" value="F:lysozyme activity"/>
    <property type="evidence" value="ECO:0007669"/>
    <property type="project" value="TreeGrafter"/>
</dbReference>
<evidence type="ECO:0000259" key="5">
    <source>
        <dbReference type="Pfam" id="PF22705"/>
    </source>
</evidence>
<dbReference type="InterPro" id="IPR013783">
    <property type="entry name" value="Ig-like_fold"/>
</dbReference>
<proteinExistence type="predicted"/>
<dbReference type="SUPFAM" id="SSF53955">
    <property type="entry name" value="Lysozyme-like"/>
    <property type="match status" value="1"/>
</dbReference>
<dbReference type="InterPro" id="IPR053896">
    <property type="entry name" value="BTN3A2-like_Ig-C"/>
</dbReference>
<feature type="transmembrane region" description="Helical" evidence="4">
    <location>
        <begin position="90"/>
        <end position="113"/>
    </location>
</feature>
<keyword evidence="4" id="KW-0812">Transmembrane</keyword>
<dbReference type="Proteomes" id="UP000246464">
    <property type="component" value="Chromosome 2"/>
</dbReference>
<evidence type="ECO:0000313" key="7">
    <source>
        <dbReference type="Proteomes" id="UP000246464"/>
    </source>
</evidence>
<sequence length="336" mass="36893">MVVLIPNISEVSDVNVTVQRTSSNQLLVHCESSGWSPKPLVSLLNANGDVLPAQREFSVGPDQLYSVGAHLEVEADKDEFRPVEACPECWIYAVLPIVFIIATVTVLLLGYHVNKDKLKKWRSALWSLKEKALASDDRYKVYGDVLLVETTGASDLTVDANKNQLIVAVSGQLLSGVAASEELARSDLAEMAKYKRDIVSVGQSLSVHPALIAAIISRQSRAGTSLKPGGFGKTDPNCFGLMQINKHYHAVKGNPHSRDHVDQGVTFLIQLLKTMRRKKPNWTPEQQLKGALGCYISGEEKIIPLARPEEVDGETPRGDFPSDVVARAHWFARNGY</sequence>
<comment type="subcellular location">
    <subcellularLocation>
        <location evidence="1">Membrane</location>
    </subcellularLocation>
</comment>
<dbReference type="PANTHER" id="PTHR31698">
    <property type="entry name" value="LYSOZYME G FAMILY MEMBER"/>
    <property type="match status" value="1"/>
</dbReference>
<keyword evidence="7" id="KW-1185">Reference proteome</keyword>
<dbReference type="STRING" id="52904.ENSSMAP00000028888"/>
<dbReference type="AlphaFoldDB" id="A0A2U9B0A8"/>
<reference evidence="6 7" key="1">
    <citation type="submission" date="2017-12" db="EMBL/GenBank/DDBJ databases">
        <title>Integrating genomic resources of turbot (Scophthalmus maximus) in depth evaluation of genetic and physical mapping variation across individuals.</title>
        <authorList>
            <person name="Martinez P."/>
        </authorList>
    </citation>
    <scope>NUCLEOTIDE SEQUENCE [LARGE SCALE GENOMIC DNA]</scope>
</reference>
<dbReference type="EMBL" id="CP026244">
    <property type="protein sequence ID" value="AWO97326.1"/>
    <property type="molecule type" value="Genomic_DNA"/>
</dbReference>
<dbReference type="PANTHER" id="PTHR31698:SF8">
    <property type="entry name" value="LYSOZYME G-RELATED"/>
    <property type="match status" value="1"/>
</dbReference>
<dbReference type="Gene3D" id="2.60.40.10">
    <property type="entry name" value="Immunoglobulins"/>
    <property type="match status" value="1"/>
</dbReference>
<keyword evidence="2 4" id="KW-0472">Membrane</keyword>
<dbReference type="GO" id="GO:0050830">
    <property type="term" value="P:defense response to Gram-positive bacterium"/>
    <property type="evidence" value="ECO:0007669"/>
    <property type="project" value="TreeGrafter"/>
</dbReference>
<dbReference type="GO" id="GO:0005576">
    <property type="term" value="C:extracellular region"/>
    <property type="evidence" value="ECO:0007669"/>
    <property type="project" value="TreeGrafter"/>
</dbReference>